<dbReference type="PANTHER" id="PTHR40590:SF1">
    <property type="entry name" value="CYTOPLASMIC PROTEIN"/>
    <property type="match status" value="1"/>
</dbReference>
<organism evidence="1">
    <name type="scientific">Rhodanobacter sp. IGA1.0</name>
    <dbReference type="NCBI Taxonomy" id="3158582"/>
    <lineage>
        <taxon>Bacteria</taxon>
        <taxon>Pseudomonadati</taxon>
        <taxon>Pseudomonadota</taxon>
        <taxon>Gammaproteobacteria</taxon>
        <taxon>Lysobacterales</taxon>
        <taxon>Rhodanobacteraceae</taxon>
        <taxon>Rhodanobacter</taxon>
    </lineage>
</organism>
<sequence>MKKPTLFAHILIGVALLLPVAAIARPALWVVKDADTTIYLFGTMHLLPHDTAWHYPALDQALADSQTLYIELTDDTPANMMPLVLRYGMDTSHPLPTLLDHAEQLRLNIAANEAGVPGGMQTLSMMRPWMAALTLATAPLLKAGLDPEQGVDKQLKAQMTSAGKQVLGLETAEQQIRFLADMPQAAQLAFLRSTMRDVGKGPIELTQLIDAWKDGDVATIARLEDEDLRQTEPKLHQLLLVQRNGIWARKIAAMLQQPGTVFIAVGAAHLAGPDSVQAQLLKLGIDAVRQ</sequence>
<name>A0AAU7QHZ5_9GAMM</name>
<dbReference type="RefSeq" id="WP_350015702.1">
    <property type="nucleotide sequence ID" value="NZ_CP157948.1"/>
</dbReference>
<accession>A0AAU7QHZ5</accession>
<dbReference type="CDD" id="cd14789">
    <property type="entry name" value="Tiki"/>
    <property type="match status" value="1"/>
</dbReference>
<dbReference type="InterPro" id="IPR002816">
    <property type="entry name" value="TraB/PrgY/GumN_fam"/>
</dbReference>
<dbReference type="PANTHER" id="PTHR40590">
    <property type="entry name" value="CYTOPLASMIC PROTEIN-RELATED"/>
    <property type="match status" value="1"/>
</dbReference>
<protein>
    <submittedName>
        <fullName evidence="1">TraB/GumN family protein</fullName>
    </submittedName>
</protein>
<dbReference type="EMBL" id="CP157948">
    <property type="protein sequence ID" value="XBS89037.1"/>
    <property type="molecule type" value="Genomic_DNA"/>
</dbReference>
<evidence type="ECO:0000313" key="1">
    <source>
        <dbReference type="EMBL" id="XBS89037.1"/>
    </source>
</evidence>
<proteinExistence type="predicted"/>
<dbReference type="Pfam" id="PF01963">
    <property type="entry name" value="TraB_PrgY_gumN"/>
    <property type="match status" value="1"/>
</dbReference>
<dbReference type="AlphaFoldDB" id="A0AAU7QHZ5"/>
<gene>
    <name evidence="1" type="ORF">ABNK63_11580</name>
</gene>
<reference evidence="1" key="1">
    <citation type="submission" date="2024-06" db="EMBL/GenBank/DDBJ databases">
        <authorList>
            <person name="Sun Y."/>
        </authorList>
    </citation>
    <scope>NUCLEOTIDE SEQUENCE</scope>
    <source>
        <strain evidence="1">IGA1.0</strain>
    </source>
</reference>
<dbReference type="InterPro" id="IPR047111">
    <property type="entry name" value="YbaP-like"/>
</dbReference>